<evidence type="ECO:0000313" key="5">
    <source>
        <dbReference type="Proteomes" id="UP000664859"/>
    </source>
</evidence>
<evidence type="ECO:0000256" key="2">
    <source>
        <dbReference type="SAM" id="Phobius"/>
    </source>
</evidence>
<gene>
    <name evidence="4" type="ORF">JKP88DRAFT_347849</name>
</gene>
<evidence type="ECO:0000256" key="1">
    <source>
        <dbReference type="SAM" id="MobiDB-lite"/>
    </source>
</evidence>
<proteinExistence type="predicted"/>
<dbReference type="Proteomes" id="UP000664859">
    <property type="component" value="Unassembled WGS sequence"/>
</dbReference>
<dbReference type="GO" id="GO:0044695">
    <property type="term" value="C:Dsc E3 ubiquitin ligase complex"/>
    <property type="evidence" value="ECO:0007669"/>
    <property type="project" value="InterPro"/>
</dbReference>
<feature type="region of interest" description="Disordered" evidence="1">
    <location>
        <begin position="177"/>
        <end position="198"/>
    </location>
</feature>
<dbReference type="InterPro" id="IPR000626">
    <property type="entry name" value="Ubiquitin-like_dom"/>
</dbReference>
<keyword evidence="2" id="KW-0812">Transmembrane</keyword>
<keyword evidence="2" id="KW-0472">Membrane</keyword>
<dbReference type="OrthoDB" id="46681at2759"/>
<dbReference type="SMART" id="SM00213">
    <property type="entry name" value="UBQ"/>
    <property type="match status" value="1"/>
</dbReference>
<dbReference type="GO" id="GO:0005783">
    <property type="term" value="C:endoplasmic reticulum"/>
    <property type="evidence" value="ECO:0007669"/>
    <property type="project" value="TreeGrafter"/>
</dbReference>
<dbReference type="Pfam" id="PF13373">
    <property type="entry name" value="Dsc3_C"/>
    <property type="match status" value="1"/>
</dbReference>
<feature type="region of interest" description="Disordered" evidence="1">
    <location>
        <begin position="116"/>
        <end position="142"/>
    </location>
</feature>
<feature type="compositionally biased region" description="Basic and acidic residues" evidence="1">
    <location>
        <begin position="22"/>
        <end position="31"/>
    </location>
</feature>
<dbReference type="AlphaFoldDB" id="A0A835Z7C3"/>
<reference evidence="4" key="1">
    <citation type="submission" date="2021-02" db="EMBL/GenBank/DDBJ databases">
        <title>First Annotated Genome of the Yellow-green Alga Tribonema minus.</title>
        <authorList>
            <person name="Mahan K.M."/>
        </authorList>
    </citation>
    <scope>NUCLEOTIDE SEQUENCE</scope>
    <source>
        <strain evidence="4">UTEX B ZZ1240</strain>
    </source>
</reference>
<keyword evidence="2" id="KW-1133">Transmembrane helix</keyword>
<dbReference type="PANTHER" id="PTHR28049:SF1">
    <property type="entry name" value="DSC E3 UBIQUITIN LIGASE COMPLEX SUBUNIT 3"/>
    <property type="match status" value="1"/>
</dbReference>
<dbReference type="InterPro" id="IPR045226">
    <property type="entry name" value="Dsc3"/>
</dbReference>
<feature type="transmembrane region" description="Helical" evidence="2">
    <location>
        <begin position="305"/>
        <end position="324"/>
    </location>
</feature>
<keyword evidence="5" id="KW-1185">Reference proteome</keyword>
<dbReference type="PROSITE" id="PS50053">
    <property type="entry name" value="UBIQUITIN_2"/>
    <property type="match status" value="1"/>
</dbReference>
<feature type="region of interest" description="Disordered" evidence="1">
    <location>
        <begin position="1"/>
        <end position="39"/>
    </location>
</feature>
<organism evidence="4 5">
    <name type="scientific">Tribonema minus</name>
    <dbReference type="NCBI Taxonomy" id="303371"/>
    <lineage>
        <taxon>Eukaryota</taxon>
        <taxon>Sar</taxon>
        <taxon>Stramenopiles</taxon>
        <taxon>Ochrophyta</taxon>
        <taxon>PX clade</taxon>
        <taxon>Xanthophyceae</taxon>
        <taxon>Tribonematales</taxon>
        <taxon>Tribonemataceae</taxon>
        <taxon>Tribonema</taxon>
    </lineage>
</organism>
<comment type="caution">
    <text evidence="4">The sequence shown here is derived from an EMBL/GenBank/DDBJ whole genome shotgun (WGS) entry which is preliminary data.</text>
</comment>
<feature type="domain" description="Ubiquitin-like" evidence="3">
    <location>
        <begin position="41"/>
        <end position="118"/>
    </location>
</feature>
<name>A0A835Z7C3_9STRA</name>
<sequence length="357" mass="38814">MASTAAERDLEEGSPFLHRRNSRDTGKAHEDEGGDATAHTFTLKIKTTTDGKEYKVDASNVVSVAQLKDRVRAAIGAEGKYLRLIASGKMLAPDTAALAAFKVPDQSFVHCVVSSSAPQASAPPPPVAVEVEQDEDDDPAARRGFDRLRSEGMTRAEVIAMRSYFSEQVNTFLEATPPAPQAAAGGEGGEGAQLSAAAAAESQWDRQLRAEEVGLGDVMMLIKLIMESEWDRQLRAEESECNGQLHEEEAGSVAWMAAQSASSEFALNTARRTAAMREGGLPMAQVWASSDDEMENPEIGTSRDFVFGFIMGGFLGFIMLFWLWEPNVPHRQKGGIVAGVMFNLLINLWQHRVRTDP</sequence>
<dbReference type="InterPro" id="IPR029071">
    <property type="entry name" value="Ubiquitin-like_domsf"/>
</dbReference>
<accession>A0A835Z7C3</accession>
<dbReference type="PANTHER" id="PTHR28049">
    <property type="entry name" value="TRANSMEMBRANE PROTEIN YOR223W"/>
    <property type="match status" value="1"/>
</dbReference>
<protein>
    <recommendedName>
        <fullName evidence="3">Ubiquitin-like domain-containing protein</fullName>
    </recommendedName>
</protein>
<dbReference type="InterPro" id="IPR025390">
    <property type="entry name" value="Dsc3_C"/>
</dbReference>
<dbReference type="EMBL" id="JAFCMP010000068">
    <property type="protein sequence ID" value="KAG5188556.1"/>
    <property type="molecule type" value="Genomic_DNA"/>
</dbReference>
<dbReference type="SUPFAM" id="SSF54236">
    <property type="entry name" value="Ubiquitin-like"/>
    <property type="match status" value="1"/>
</dbReference>
<evidence type="ECO:0000313" key="4">
    <source>
        <dbReference type="EMBL" id="KAG5188556.1"/>
    </source>
</evidence>
<dbReference type="Gene3D" id="3.10.20.90">
    <property type="entry name" value="Phosphatidylinositol 3-kinase Catalytic Subunit, Chain A, domain 1"/>
    <property type="match status" value="1"/>
</dbReference>
<dbReference type="Pfam" id="PF00240">
    <property type="entry name" value="ubiquitin"/>
    <property type="match status" value="1"/>
</dbReference>
<evidence type="ECO:0000259" key="3">
    <source>
        <dbReference type="PROSITE" id="PS50053"/>
    </source>
</evidence>